<dbReference type="Proteomes" id="UP000324748">
    <property type="component" value="Unassembled WGS sequence"/>
</dbReference>
<dbReference type="AlphaFoldDB" id="A0A5B0PBK5"/>
<feature type="compositionally biased region" description="Acidic residues" evidence="1">
    <location>
        <begin position="521"/>
        <end position="539"/>
    </location>
</feature>
<dbReference type="EMBL" id="VDEP01000349">
    <property type="protein sequence ID" value="KAA1097219.1"/>
    <property type="molecule type" value="Genomic_DNA"/>
</dbReference>
<evidence type="ECO:0000313" key="5">
    <source>
        <dbReference type="Proteomes" id="UP000325313"/>
    </source>
</evidence>
<evidence type="ECO:0000313" key="2">
    <source>
        <dbReference type="EMBL" id="KAA1097219.1"/>
    </source>
</evidence>
<protein>
    <submittedName>
        <fullName evidence="2">Uncharacterized protein</fullName>
    </submittedName>
</protein>
<feature type="compositionally biased region" description="Polar residues" evidence="1">
    <location>
        <begin position="582"/>
        <end position="614"/>
    </location>
</feature>
<dbReference type="EMBL" id="VSWC01000041">
    <property type="protein sequence ID" value="KAA1104644.1"/>
    <property type="molecule type" value="Genomic_DNA"/>
</dbReference>
<feature type="compositionally biased region" description="Polar residues" evidence="1">
    <location>
        <begin position="557"/>
        <end position="566"/>
    </location>
</feature>
<comment type="caution">
    <text evidence="2">The sequence shown here is derived from an EMBL/GenBank/DDBJ whole genome shotgun (WGS) entry which is preliminary data.</text>
</comment>
<proteinExistence type="predicted"/>
<dbReference type="OrthoDB" id="2507141at2759"/>
<name>A0A5B0PBK5_PUCGR</name>
<evidence type="ECO:0000313" key="3">
    <source>
        <dbReference type="EMBL" id="KAA1104644.1"/>
    </source>
</evidence>
<organism evidence="2 5">
    <name type="scientific">Puccinia graminis f. sp. tritici</name>
    <dbReference type="NCBI Taxonomy" id="56615"/>
    <lineage>
        <taxon>Eukaryota</taxon>
        <taxon>Fungi</taxon>
        <taxon>Dikarya</taxon>
        <taxon>Basidiomycota</taxon>
        <taxon>Pucciniomycotina</taxon>
        <taxon>Pucciniomycetes</taxon>
        <taxon>Pucciniales</taxon>
        <taxon>Pucciniaceae</taxon>
        <taxon>Puccinia</taxon>
    </lineage>
</organism>
<feature type="compositionally biased region" description="Polar residues" evidence="1">
    <location>
        <begin position="76"/>
        <end position="86"/>
    </location>
</feature>
<feature type="region of interest" description="Disordered" evidence="1">
    <location>
        <begin position="76"/>
        <end position="100"/>
    </location>
</feature>
<feature type="region of interest" description="Disordered" evidence="1">
    <location>
        <begin position="472"/>
        <end position="629"/>
    </location>
</feature>
<reference evidence="4 5" key="1">
    <citation type="submission" date="2019-05" db="EMBL/GenBank/DDBJ databases">
        <title>Emergence of the Ug99 lineage of the wheat stem rust pathogen through somatic hybridization.</title>
        <authorList>
            <person name="Li F."/>
            <person name="Upadhyaya N.M."/>
            <person name="Sperschneider J."/>
            <person name="Matny O."/>
            <person name="Nguyen-Phuc H."/>
            <person name="Mago R."/>
            <person name="Raley C."/>
            <person name="Miller M.E."/>
            <person name="Silverstein K.A.T."/>
            <person name="Henningsen E."/>
            <person name="Hirsch C.D."/>
            <person name="Visser B."/>
            <person name="Pretorius Z.A."/>
            <person name="Steffenson B.J."/>
            <person name="Schwessinger B."/>
            <person name="Dodds P.N."/>
            <person name="Figueroa M."/>
        </authorList>
    </citation>
    <scope>NUCLEOTIDE SEQUENCE [LARGE SCALE GENOMIC DNA]</scope>
    <source>
        <strain evidence="3">21-0</strain>
        <strain evidence="2 5">Ug99</strain>
    </source>
</reference>
<evidence type="ECO:0000313" key="4">
    <source>
        <dbReference type="Proteomes" id="UP000324748"/>
    </source>
</evidence>
<sequence length="629" mass="69904">MFSYGDMPDTAGWNTQAQSALIPNQTLLSACENPPNLNLSTSGLLLHSAQSNQSQNNTHQSQDDEDGLRAMMADNAQQRSEQQNPETIKLNRPTHSHQLTDADMERFAKLGLAELRVASDAYATRGRMTEDMKAKVDDLYYDFQCDVVKLAIRNRVGVHLYFEHLGQSRRVRGGSTWNNFQKYDSEAQKLFDEYGRVAGAPMVSALWNTKTQAEKDRYLDLDFLNTLREVVTDESTTLVPPEPTTSDPSERSKDPSINASRVAARLNGRIQLSNASQQKTLTMTIEWVRKVESDLKSLSFFHQMEGILLVASRHPKSTFFRKIGSPLGNGYLDMLADQPHTDAAAEFHTWVATQAILINKGIEPAVPRKKRTKPVDEITEKFRVGNLADNISAIRAKLKELIHTASGRKLHCAWPGEDSENRLRDLKISVRIDENDWNIEPSDLCKPLVQIKGGTDVAILACLGLNKIHLTYHPEWDSPPRPRKKSATGKNSKSATQKTQKNSTNPEGVNEDHTRRTNEDRDTDNDSEGEDDEESEEDEAPARKRKRTVVQGPAAPKNQTAAQKKISNAREMVRRNARSVRTDNTTNQPGDQSVSNGGLGNQSASNQAGLTVSGGSADPCLDPLLNTLA</sequence>
<keyword evidence="4" id="KW-1185">Reference proteome</keyword>
<gene>
    <name evidence="3" type="ORF">PGT21_028915</name>
    <name evidence="2" type="ORF">PGTUg99_005605</name>
</gene>
<evidence type="ECO:0000256" key="1">
    <source>
        <dbReference type="SAM" id="MobiDB-lite"/>
    </source>
</evidence>
<feature type="region of interest" description="Disordered" evidence="1">
    <location>
        <begin position="234"/>
        <end position="257"/>
    </location>
</feature>
<dbReference type="Proteomes" id="UP000325313">
    <property type="component" value="Unassembled WGS sequence"/>
</dbReference>
<accession>A0A5B0PBK5</accession>
<feature type="compositionally biased region" description="Basic and acidic residues" evidence="1">
    <location>
        <begin position="510"/>
        <end position="520"/>
    </location>
</feature>
<feature type="compositionally biased region" description="Polar residues" evidence="1">
    <location>
        <begin position="488"/>
        <end position="507"/>
    </location>
</feature>